<organism evidence="2 3">
    <name type="scientific">Corynebacterium mustelae</name>
    <dbReference type="NCBI Taxonomy" id="571915"/>
    <lineage>
        <taxon>Bacteria</taxon>
        <taxon>Bacillati</taxon>
        <taxon>Actinomycetota</taxon>
        <taxon>Actinomycetes</taxon>
        <taxon>Mycobacteriales</taxon>
        <taxon>Corynebacteriaceae</taxon>
        <taxon>Corynebacterium</taxon>
    </lineage>
</organism>
<dbReference type="KEGG" id="cmv:CMUST_14480"/>
<dbReference type="RefSeq" id="WP_047263068.1">
    <property type="nucleotide sequence ID" value="NZ_CP011542.1"/>
</dbReference>
<gene>
    <name evidence="2" type="ORF">CMUST_14480</name>
</gene>
<feature type="domain" description="VOC" evidence="1">
    <location>
        <begin position="2"/>
        <end position="121"/>
    </location>
</feature>
<dbReference type="PATRIC" id="fig|571915.4.peg.3112"/>
<dbReference type="AlphaFoldDB" id="A0A0G3H1C1"/>
<dbReference type="OrthoDB" id="9792323at2"/>
<dbReference type="PROSITE" id="PS51819">
    <property type="entry name" value="VOC"/>
    <property type="match status" value="1"/>
</dbReference>
<dbReference type="InterPro" id="IPR037523">
    <property type="entry name" value="VOC_core"/>
</dbReference>
<dbReference type="InterPro" id="IPR026275">
    <property type="entry name" value="Glyoxalase/dOase/EhpR"/>
</dbReference>
<dbReference type="InterPro" id="IPR029068">
    <property type="entry name" value="Glyas_Bleomycin-R_OHBP_Dase"/>
</dbReference>
<dbReference type="Gene3D" id="3.30.720.110">
    <property type="match status" value="1"/>
</dbReference>
<name>A0A0G3H1C1_9CORY</name>
<dbReference type="SUPFAM" id="SSF54593">
    <property type="entry name" value="Glyoxalase/Bleomycin resistance protein/Dihydroxybiphenyl dioxygenase"/>
    <property type="match status" value="1"/>
</dbReference>
<dbReference type="InterPro" id="IPR004360">
    <property type="entry name" value="Glyas_Fos-R_dOase_dom"/>
</dbReference>
<dbReference type="Pfam" id="PF00903">
    <property type="entry name" value="Glyoxalase"/>
    <property type="match status" value="1"/>
</dbReference>
<keyword evidence="2" id="KW-0456">Lyase</keyword>
<evidence type="ECO:0000313" key="2">
    <source>
        <dbReference type="EMBL" id="AKK07189.1"/>
    </source>
</evidence>
<keyword evidence="3" id="KW-1185">Reference proteome</keyword>
<dbReference type="STRING" id="571915.CMUST_14480"/>
<reference evidence="3" key="2">
    <citation type="submission" date="2015-05" db="EMBL/GenBank/DDBJ databases">
        <title>Complete genome sequence of Corynebacterium mustelae DSM 45274, isolated from various tissues of a male ferret with lethal sepsis.</title>
        <authorList>
            <person name="Ruckert C."/>
            <person name="Albersmeier A."/>
            <person name="Winkler A."/>
            <person name="Tauch A."/>
        </authorList>
    </citation>
    <scope>NUCLEOTIDE SEQUENCE [LARGE SCALE GENOMIC DNA]</scope>
    <source>
        <strain evidence="3">DSM 45274</strain>
    </source>
</reference>
<dbReference type="PIRSF" id="PIRSF039020">
    <property type="entry name" value="EhpR"/>
    <property type="match status" value="1"/>
</dbReference>
<dbReference type="GO" id="GO:0016829">
    <property type="term" value="F:lyase activity"/>
    <property type="evidence" value="ECO:0007669"/>
    <property type="project" value="UniProtKB-KW"/>
</dbReference>
<proteinExistence type="predicted"/>
<dbReference type="EMBL" id="CP011542">
    <property type="protein sequence ID" value="AKK07189.1"/>
    <property type="molecule type" value="Genomic_DNA"/>
</dbReference>
<reference evidence="2 3" key="1">
    <citation type="journal article" date="2015" name="Genome Announc.">
        <title>Complete Genome Sequence of the Type Strain Corynebacterium mustelae DSM 45274, Isolated from Various Tissues of a Male Ferret with Lethal Sepsis.</title>
        <authorList>
            <person name="Ruckert C."/>
            <person name="Eimer J."/>
            <person name="Winkler A."/>
            <person name="Tauch A."/>
        </authorList>
    </citation>
    <scope>NUCLEOTIDE SEQUENCE [LARGE SCALE GENOMIC DNA]</scope>
    <source>
        <strain evidence="2 3">DSM 45274</strain>
    </source>
</reference>
<accession>A0A0G3H1C1</accession>
<sequence>MGNREIVFIVYASNLDASVAFYTKLLNLETSFESPRYVTMDLASGVSLALWTGESDSLMNAGSRTSEVCVNLGGGEQEILATYDEWVKQGVSVLEEPHDDVFGKTFVVADPDGNRIRVAPID</sequence>
<protein>
    <submittedName>
        <fullName evidence="2">Lactoylglutathione lyase-like lyase</fullName>
    </submittedName>
</protein>
<dbReference type="Proteomes" id="UP000035199">
    <property type="component" value="Chromosome"/>
</dbReference>
<evidence type="ECO:0000313" key="3">
    <source>
        <dbReference type="Proteomes" id="UP000035199"/>
    </source>
</evidence>
<evidence type="ECO:0000259" key="1">
    <source>
        <dbReference type="PROSITE" id="PS51819"/>
    </source>
</evidence>
<dbReference type="Gene3D" id="3.30.720.120">
    <property type="match status" value="1"/>
</dbReference>